<dbReference type="EMBL" id="CP008954">
    <property type="protein sequence ID" value="AIG81247.1"/>
    <property type="molecule type" value="Genomic_DNA"/>
</dbReference>
<keyword evidence="2" id="KW-1185">Reference proteome</keyword>
<sequence length="207" mass="21219">MAKFYRQALALAAQAKWNWVTDNVVATLHGTGYTPNLDTDAYVSALAGELPTASGYTVGGVALTGKSVSYIAANSWATAWAGATAYAAEFTVRPAPGNGFLYRAVSGGTSGASAPTWPTVVGGTVTDGSVVWECVGSGATQFTASNPAWASATFTGARYLVLSDRTPGSAAAQPLLGIHDFGSNQSGQGGTFTDQWSPQGTLLIYHP</sequence>
<dbReference type="RefSeq" id="WP_051972898.1">
    <property type="nucleotide sequence ID" value="NZ_CP008954.1"/>
</dbReference>
<evidence type="ECO:0000313" key="2">
    <source>
        <dbReference type="Proteomes" id="UP000028492"/>
    </source>
</evidence>
<dbReference type="AlphaFoldDB" id="A0A075V4F2"/>
<accession>A0A075V4F2</accession>
<protein>
    <submittedName>
        <fullName evidence="1">Uncharacterized protein</fullName>
    </submittedName>
</protein>
<dbReference type="HOGENOM" id="CLU_1324179_0_0_11"/>
<dbReference type="KEGG" id="aja:AJAP_42380"/>
<dbReference type="Proteomes" id="UP000028492">
    <property type="component" value="Plasmid pAmyja1"/>
</dbReference>
<keyword evidence="1" id="KW-0614">Plasmid</keyword>
<gene>
    <name evidence="1" type="ORF">AJAP_42380</name>
</gene>
<reference evidence="1 2" key="1">
    <citation type="journal article" date="2014" name="J. Biotechnol.">
        <title>Complete genome sequence of the actinobacterium Amycolatopsis japonica MG417-CF17(T) (=DSM 44213T) producing (S,S)-N,N'-ethylenediaminedisuccinic acid.</title>
        <authorList>
            <person name="Stegmann E."/>
            <person name="Albersmeier A."/>
            <person name="Spohn M."/>
            <person name="Gert H."/>
            <person name="Weber T."/>
            <person name="Wohlleben W."/>
            <person name="Kalinowski J."/>
            <person name="Ruckert C."/>
        </authorList>
    </citation>
    <scope>NUCLEOTIDE SEQUENCE [LARGE SCALE GENOMIC DNA]</scope>
    <source>
        <strain evidence="2">MG417-CF17 (DSM 44213)</strain>
        <plasmid evidence="1">pAmyja1</plasmid>
    </source>
</reference>
<proteinExistence type="predicted"/>
<organism evidence="1 2">
    <name type="scientific">Amycolatopsis japonica</name>
    <dbReference type="NCBI Taxonomy" id="208439"/>
    <lineage>
        <taxon>Bacteria</taxon>
        <taxon>Bacillati</taxon>
        <taxon>Actinomycetota</taxon>
        <taxon>Actinomycetes</taxon>
        <taxon>Pseudonocardiales</taxon>
        <taxon>Pseudonocardiaceae</taxon>
        <taxon>Amycolatopsis</taxon>
        <taxon>Amycolatopsis japonica group</taxon>
    </lineage>
</organism>
<evidence type="ECO:0000313" key="1">
    <source>
        <dbReference type="EMBL" id="AIG81247.1"/>
    </source>
</evidence>
<geneLocation type="plasmid" evidence="1 2">
    <name>pAmyja1</name>
</geneLocation>
<name>A0A075V4F2_9PSEU</name>